<evidence type="ECO:0000256" key="1">
    <source>
        <dbReference type="ARBA" id="ARBA00022741"/>
    </source>
</evidence>
<dbReference type="AlphaFoldDB" id="A0A1F8ATC6"/>
<evidence type="ECO:0000256" key="2">
    <source>
        <dbReference type="ARBA" id="ARBA00022840"/>
    </source>
</evidence>
<proteinExistence type="predicted"/>
<keyword evidence="2 3" id="KW-0067">ATP-binding</keyword>
<dbReference type="InterPro" id="IPR005144">
    <property type="entry name" value="ATP-cone_dom"/>
</dbReference>
<evidence type="ECO:0000256" key="3">
    <source>
        <dbReference type="PROSITE-ProRule" id="PRU00492"/>
    </source>
</evidence>
<dbReference type="Proteomes" id="UP000178603">
    <property type="component" value="Unassembled WGS sequence"/>
</dbReference>
<dbReference type="EMBL" id="MGGW01000008">
    <property type="protein sequence ID" value="OGM54931.1"/>
    <property type="molecule type" value="Genomic_DNA"/>
</dbReference>
<keyword evidence="1 3" id="KW-0547">Nucleotide-binding</keyword>
<dbReference type="GO" id="GO:0005524">
    <property type="term" value="F:ATP binding"/>
    <property type="evidence" value="ECO:0007669"/>
    <property type="project" value="UniProtKB-UniRule"/>
</dbReference>
<protein>
    <recommendedName>
        <fullName evidence="4">ATP-cone domain-containing protein</fullName>
    </recommendedName>
</protein>
<sequence>MKVTKKDGSQEDFDRNKIVAGALKSGASQEEAEKVAGQVEAWARSVEGGVVASDDIAAKVAGALRAFNPGAASSFEAYRASKTK</sequence>
<accession>A0A1F8ATC6</accession>
<reference evidence="5 6" key="1">
    <citation type="journal article" date="2016" name="Nat. Commun.">
        <title>Thousands of microbial genomes shed light on interconnected biogeochemical processes in an aquifer system.</title>
        <authorList>
            <person name="Anantharaman K."/>
            <person name="Brown C.T."/>
            <person name="Hug L.A."/>
            <person name="Sharon I."/>
            <person name="Castelle C.J."/>
            <person name="Probst A.J."/>
            <person name="Thomas B.C."/>
            <person name="Singh A."/>
            <person name="Wilkins M.J."/>
            <person name="Karaoz U."/>
            <person name="Brodie E.L."/>
            <person name="Williams K.H."/>
            <person name="Hubbard S.S."/>
            <person name="Banfield J.F."/>
        </authorList>
    </citation>
    <scope>NUCLEOTIDE SEQUENCE [LARGE SCALE GENOMIC DNA]</scope>
</reference>
<feature type="domain" description="ATP-cone" evidence="4">
    <location>
        <begin position="1"/>
        <end position="84"/>
    </location>
</feature>
<dbReference type="Pfam" id="PF03477">
    <property type="entry name" value="ATP-cone"/>
    <property type="match status" value="1"/>
</dbReference>
<evidence type="ECO:0000313" key="5">
    <source>
        <dbReference type="EMBL" id="OGM54931.1"/>
    </source>
</evidence>
<name>A0A1F8ATC6_9BACT</name>
<evidence type="ECO:0000259" key="4">
    <source>
        <dbReference type="PROSITE" id="PS51161"/>
    </source>
</evidence>
<comment type="caution">
    <text evidence="5">The sequence shown here is derived from an EMBL/GenBank/DDBJ whole genome shotgun (WGS) entry which is preliminary data.</text>
</comment>
<gene>
    <name evidence="5" type="ORF">A3E44_03885</name>
</gene>
<evidence type="ECO:0000313" key="6">
    <source>
        <dbReference type="Proteomes" id="UP000178603"/>
    </source>
</evidence>
<organism evidence="5 6">
    <name type="scientific">Candidatus Woesebacteria bacterium RIFCSPHIGHO2_12_FULL_41_24</name>
    <dbReference type="NCBI Taxonomy" id="1802510"/>
    <lineage>
        <taxon>Bacteria</taxon>
        <taxon>Candidatus Woeseibacteriota</taxon>
    </lineage>
</organism>
<dbReference type="PROSITE" id="PS51161">
    <property type="entry name" value="ATP_CONE"/>
    <property type="match status" value="1"/>
</dbReference>